<dbReference type="InterPro" id="IPR045584">
    <property type="entry name" value="Pilin-like"/>
</dbReference>
<name>A0ABW3GKC4_9PROT</name>
<dbReference type="Gene3D" id="3.30.700.10">
    <property type="entry name" value="Glycoprotein, Type 4 Pilin"/>
    <property type="match status" value="1"/>
</dbReference>
<dbReference type="PANTHER" id="PTHR30093">
    <property type="entry name" value="GENERAL SECRETION PATHWAY PROTEIN G"/>
    <property type="match status" value="1"/>
</dbReference>
<keyword evidence="2" id="KW-0812">Transmembrane</keyword>
<protein>
    <submittedName>
        <fullName evidence="3">Type II secretion system protein</fullName>
    </submittedName>
</protein>
<keyword evidence="1" id="KW-0488">Methylation</keyword>
<reference evidence="4" key="1">
    <citation type="journal article" date="2019" name="Int. J. Syst. Evol. Microbiol.">
        <title>The Global Catalogue of Microorganisms (GCM) 10K type strain sequencing project: providing services to taxonomists for standard genome sequencing and annotation.</title>
        <authorList>
            <consortium name="The Broad Institute Genomics Platform"/>
            <consortium name="The Broad Institute Genome Sequencing Center for Infectious Disease"/>
            <person name="Wu L."/>
            <person name="Ma J."/>
        </authorList>
    </citation>
    <scope>NUCLEOTIDE SEQUENCE [LARGE SCALE GENOMIC DNA]</scope>
    <source>
        <strain evidence="4">CCUG 59685</strain>
    </source>
</reference>
<evidence type="ECO:0000313" key="4">
    <source>
        <dbReference type="Proteomes" id="UP001597106"/>
    </source>
</evidence>
<accession>A0ABW3GKC4</accession>
<feature type="transmembrane region" description="Helical" evidence="2">
    <location>
        <begin position="23"/>
        <end position="44"/>
    </location>
</feature>
<organism evidence="3 4">
    <name type="scientific">Methylophilus glucosoxydans</name>
    <dbReference type="NCBI Taxonomy" id="752553"/>
    <lineage>
        <taxon>Bacteria</taxon>
        <taxon>Pseudomonadati</taxon>
        <taxon>Pseudomonadota</taxon>
        <taxon>Betaproteobacteria</taxon>
        <taxon>Nitrosomonadales</taxon>
        <taxon>Methylophilaceae</taxon>
        <taxon>Methylophilus</taxon>
    </lineage>
</organism>
<dbReference type="SUPFAM" id="SSF54523">
    <property type="entry name" value="Pili subunits"/>
    <property type="match status" value="1"/>
</dbReference>
<keyword evidence="2" id="KW-1133">Transmembrane helix</keyword>
<evidence type="ECO:0000256" key="2">
    <source>
        <dbReference type="SAM" id="Phobius"/>
    </source>
</evidence>
<dbReference type="PRINTS" id="PR00813">
    <property type="entry name" value="BCTERIALGSPG"/>
</dbReference>
<dbReference type="EMBL" id="JBHTJW010000003">
    <property type="protein sequence ID" value="MFD0930457.1"/>
    <property type="molecule type" value="Genomic_DNA"/>
</dbReference>
<evidence type="ECO:0000313" key="3">
    <source>
        <dbReference type="EMBL" id="MFD0930457.1"/>
    </source>
</evidence>
<keyword evidence="2" id="KW-0472">Membrane</keyword>
<sequence>MRQRACLQSSACPDCGFTLIELMVSLAIIAIMASIATPMIQVTVQRQKEQQLRTHLHDIRRAIDAYKKAAEDGRVKKNSDASGYPPNLQVLVEGVDDLKDPKHKKLRFLRRIPFDPMLNKRDDTAPVAAWGLRSYDSPPDQPRYNQDVYDVYSLSPRIGLNGVPYAQW</sequence>
<comment type="caution">
    <text evidence="3">The sequence shown here is derived from an EMBL/GenBank/DDBJ whole genome shotgun (WGS) entry which is preliminary data.</text>
</comment>
<dbReference type="InterPro" id="IPR012902">
    <property type="entry name" value="N_methyl_site"/>
</dbReference>
<dbReference type="RefSeq" id="WP_379076988.1">
    <property type="nucleotide sequence ID" value="NZ_JBHTJW010000003.1"/>
</dbReference>
<gene>
    <name evidence="3" type="ORF">ACFQ1T_11795</name>
</gene>
<proteinExistence type="predicted"/>
<evidence type="ECO:0000256" key="1">
    <source>
        <dbReference type="ARBA" id="ARBA00022481"/>
    </source>
</evidence>
<dbReference type="InterPro" id="IPR000983">
    <property type="entry name" value="Bac_GSPG_pilin"/>
</dbReference>
<dbReference type="Proteomes" id="UP001597106">
    <property type="component" value="Unassembled WGS sequence"/>
</dbReference>
<keyword evidence="4" id="KW-1185">Reference proteome</keyword>
<dbReference type="NCBIfam" id="TIGR02532">
    <property type="entry name" value="IV_pilin_GFxxxE"/>
    <property type="match status" value="1"/>
</dbReference>
<dbReference type="Pfam" id="PF07963">
    <property type="entry name" value="N_methyl"/>
    <property type="match status" value="1"/>
</dbReference>
<dbReference type="PANTHER" id="PTHR30093:SF47">
    <property type="entry name" value="TYPE IV PILUS NON-CORE MINOR PILIN PILE"/>
    <property type="match status" value="1"/>
</dbReference>